<accession>A0A0L0SSW3</accession>
<feature type="region of interest" description="Disordered" evidence="1">
    <location>
        <begin position="98"/>
        <end position="117"/>
    </location>
</feature>
<dbReference type="VEuPathDB" id="FungiDB:AMAG_09556"/>
<reference evidence="2 3" key="1">
    <citation type="submission" date="2009-11" db="EMBL/GenBank/DDBJ databases">
        <title>Annotation of Allomyces macrogynus ATCC 38327.</title>
        <authorList>
            <consortium name="The Broad Institute Genome Sequencing Platform"/>
            <person name="Russ C."/>
            <person name="Cuomo C."/>
            <person name="Burger G."/>
            <person name="Gray M.W."/>
            <person name="Holland P.W.H."/>
            <person name="King N."/>
            <person name="Lang F.B.F."/>
            <person name="Roger A.J."/>
            <person name="Ruiz-Trillo I."/>
            <person name="Young S.K."/>
            <person name="Zeng Q."/>
            <person name="Gargeya S."/>
            <person name="Fitzgerald M."/>
            <person name="Haas B."/>
            <person name="Abouelleil A."/>
            <person name="Alvarado L."/>
            <person name="Arachchi H.M."/>
            <person name="Berlin A."/>
            <person name="Chapman S.B."/>
            <person name="Gearin G."/>
            <person name="Goldberg J."/>
            <person name="Griggs A."/>
            <person name="Gujja S."/>
            <person name="Hansen M."/>
            <person name="Heiman D."/>
            <person name="Howarth C."/>
            <person name="Larimer J."/>
            <person name="Lui A."/>
            <person name="MacDonald P.J.P."/>
            <person name="McCowen C."/>
            <person name="Montmayeur A."/>
            <person name="Murphy C."/>
            <person name="Neiman D."/>
            <person name="Pearson M."/>
            <person name="Priest M."/>
            <person name="Roberts A."/>
            <person name="Saif S."/>
            <person name="Shea T."/>
            <person name="Sisk P."/>
            <person name="Stolte C."/>
            <person name="Sykes S."/>
            <person name="Wortman J."/>
            <person name="Nusbaum C."/>
            <person name="Birren B."/>
        </authorList>
    </citation>
    <scope>NUCLEOTIDE SEQUENCE [LARGE SCALE GENOMIC DNA]</scope>
    <source>
        <strain evidence="2 3">ATCC 38327</strain>
    </source>
</reference>
<dbReference type="InterPro" id="IPR038322">
    <property type="entry name" value="Pex19_C_sf"/>
</dbReference>
<reference evidence="3" key="2">
    <citation type="submission" date="2009-11" db="EMBL/GenBank/DDBJ databases">
        <title>The Genome Sequence of Allomyces macrogynus strain ATCC 38327.</title>
        <authorList>
            <consortium name="The Broad Institute Genome Sequencing Platform"/>
            <person name="Russ C."/>
            <person name="Cuomo C."/>
            <person name="Shea T."/>
            <person name="Young S.K."/>
            <person name="Zeng Q."/>
            <person name="Koehrsen M."/>
            <person name="Haas B."/>
            <person name="Borodovsky M."/>
            <person name="Guigo R."/>
            <person name="Alvarado L."/>
            <person name="Berlin A."/>
            <person name="Borenstein D."/>
            <person name="Chen Z."/>
            <person name="Engels R."/>
            <person name="Freedman E."/>
            <person name="Gellesch M."/>
            <person name="Goldberg J."/>
            <person name="Griggs A."/>
            <person name="Gujja S."/>
            <person name="Heiman D."/>
            <person name="Hepburn T."/>
            <person name="Howarth C."/>
            <person name="Jen D."/>
            <person name="Larson L."/>
            <person name="Lewis B."/>
            <person name="Mehta T."/>
            <person name="Park D."/>
            <person name="Pearson M."/>
            <person name="Roberts A."/>
            <person name="Saif S."/>
            <person name="Shenoy N."/>
            <person name="Sisk P."/>
            <person name="Stolte C."/>
            <person name="Sykes S."/>
            <person name="Walk T."/>
            <person name="White J."/>
            <person name="Yandava C."/>
            <person name="Burger G."/>
            <person name="Gray M.W."/>
            <person name="Holland P.W.H."/>
            <person name="King N."/>
            <person name="Lang F.B.F."/>
            <person name="Roger A.J."/>
            <person name="Ruiz-Trillo I."/>
            <person name="Lander E."/>
            <person name="Nusbaum C."/>
        </authorList>
    </citation>
    <scope>NUCLEOTIDE SEQUENCE [LARGE SCALE GENOMIC DNA]</scope>
    <source>
        <strain evidence="3">ATCC 38327</strain>
    </source>
</reference>
<dbReference type="EMBL" id="GG745348">
    <property type="protein sequence ID" value="KNE65576.1"/>
    <property type="molecule type" value="Genomic_DNA"/>
</dbReference>
<gene>
    <name evidence="2" type="ORF">AMAG_09556</name>
</gene>
<dbReference type="STRING" id="578462.A0A0L0SSW3"/>
<dbReference type="GO" id="GO:0005778">
    <property type="term" value="C:peroxisomal membrane"/>
    <property type="evidence" value="ECO:0007669"/>
    <property type="project" value="TreeGrafter"/>
</dbReference>
<organism evidence="2 3">
    <name type="scientific">Allomyces macrogynus (strain ATCC 38327)</name>
    <name type="common">Allomyces javanicus var. macrogynus</name>
    <dbReference type="NCBI Taxonomy" id="578462"/>
    <lineage>
        <taxon>Eukaryota</taxon>
        <taxon>Fungi</taxon>
        <taxon>Fungi incertae sedis</taxon>
        <taxon>Blastocladiomycota</taxon>
        <taxon>Blastocladiomycetes</taxon>
        <taxon>Blastocladiales</taxon>
        <taxon>Blastocladiaceae</taxon>
        <taxon>Allomyces</taxon>
    </lineage>
</organism>
<dbReference type="AlphaFoldDB" id="A0A0L0SSW3"/>
<evidence type="ECO:0000313" key="2">
    <source>
        <dbReference type="EMBL" id="KNE65576.1"/>
    </source>
</evidence>
<sequence>MLDTFLSATLLHAPLHALADGFPAYLESLPADDPDRDRYEQQYALVQEILAVEDGGEENKAKVHELMAQFHALGEPPEALVKKVHGEAKLEIDMAAVFPTGEEDESSDDGEKAADEE</sequence>
<keyword evidence="3" id="KW-1185">Reference proteome</keyword>
<dbReference type="InterPro" id="IPR006708">
    <property type="entry name" value="Pex19"/>
</dbReference>
<dbReference type="GO" id="GO:0033328">
    <property type="term" value="F:peroxisome membrane targeting sequence binding"/>
    <property type="evidence" value="ECO:0007669"/>
    <property type="project" value="TreeGrafter"/>
</dbReference>
<dbReference type="Gene3D" id="1.20.120.900">
    <property type="entry name" value="Pex19, mPTS binding domain"/>
    <property type="match status" value="1"/>
</dbReference>
<dbReference type="PANTHER" id="PTHR12774:SF2">
    <property type="entry name" value="PEROXISOMAL BIOGENESIS FACTOR 19"/>
    <property type="match status" value="1"/>
</dbReference>
<dbReference type="Proteomes" id="UP000054350">
    <property type="component" value="Unassembled WGS sequence"/>
</dbReference>
<dbReference type="OrthoDB" id="21292at2759"/>
<dbReference type="GO" id="GO:0045046">
    <property type="term" value="P:protein import into peroxisome membrane"/>
    <property type="evidence" value="ECO:0007669"/>
    <property type="project" value="TreeGrafter"/>
</dbReference>
<name>A0A0L0SSW3_ALLM3</name>
<dbReference type="Pfam" id="PF04614">
    <property type="entry name" value="Pex19"/>
    <property type="match status" value="1"/>
</dbReference>
<evidence type="ECO:0000313" key="3">
    <source>
        <dbReference type="Proteomes" id="UP000054350"/>
    </source>
</evidence>
<protein>
    <submittedName>
        <fullName evidence="2">Uncharacterized protein</fullName>
    </submittedName>
</protein>
<dbReference type="eggNOG" id="KOG3133">
    <property type="taxonomic scope" value="Eukaryota"/>
</dbReference>
<evidence type="ECO:0000256" key="1">
    <source>
        <dbReference type="SAM" id="MobiDB-lite"/>
    </source>
</evidence>
<proteinExistence type="predicted"/>
<dbReference type="PANTHER" id="PTHR12774">
    <property type="entry name" value="PEROXISOMAL BIOGENESIS FACTOR 19"/>
    <property type="match status" value="1"/>
</dbReference>